<proteinExistence type="predicted"/>
<evidence type="ECO:0000313" key="2">
    <source>
        <dbReference type="EMBL" id="JAH21926.1"/>
    </source>
</evidence>
<dbReference type="AlphaFoldDB" id="A0A0E9QYB4"/>
<keyword evidence="1" id="KW-0472">Membrane</keyword>
<keyword evidence="1" id="KW-1133">Transmembrane helix</keyword>
<keyword evidence="1" id="KW-0812">Transmembrane</keyword>
<reference evidence="2" key="2">
    <citation type="journal article" date="2015" name="Fish Shellfish Immunol.">
        <title>Early steps in the European eel (Anguilla anguilla)-Vibrio vulnificus interaction in the gills: Role of the RtxA13 toxin.</title>
        <authorList>
            <person name="Callol A."/>
            <person name="Pajuelo D."/>
            <person name="Ebbesson L."/>
            <person name="Teles M."/>
            <person name="MacKenzie S."/>
            <person name="Amaro C."/>
        </authorList>
    </citation>
    <scope>NUCLEOTIDE SEQUENCE</scope>
</reference>
<feature type="transmembrane region" description="Helical" evidence="1">
    <location>
        <begin position="7"/>
        <end position="29"/>
    </location>
</feature>
<sequence length="30" mass="3545">MEYIYSNVLHLGLCCIACVKILQLIFFFFC</sequence>
<protein>
    <submittedName>
        <fullName evidence="2">Uncharacterized protein</fullName>
    </submittedName>
</protein>
<evidence type="ECO:0000256" key="1">
    <source>
        <dbReference type="SAM" id="Phobius"/>
    </source>
</evidence>
<dbReference type="EMBL" id="GBXM01086651">
    <property type="protein sequence ID" value="JAH21926.1"/>
    <property type="molecule type" value="Transcribed_RNA"/>
</dbReference>
<reference evidence="2" key="1">
    <citation type="submission" date="2014-11" db="EMBL/GenBank/DDBJ databases">
        <authorList>
            <person name="Amaro Gonzalez C."/>
        </authorList>
    </citation>
    <scope>NUCLEOTIDE SEQUENCE</scope>
</reference>
<name>A0A0E9QYB4_ANGAN</name>
<accession>A0A0E9QYB4</accession>
<organism evidence="2">
    <name type="scientific">Anguilla anguilla</name>
    <name type="common">European freshwater eel</name>
    <name type="synonym">Muraena anguilla</name>
    <dbReference type="NCBI Taxonomy" id="7936"/>
    <lineage>
        <taxon>Eukaryota</taxon>
        <taxon>Metazoa</taxon>
        <taxon>Chordata</taxon>
        <taxon>Craniata</taxon>
        <taxon>Vertebrata</taxon>
        <taxon>Euteleostomi</taxon>
        <taxon>Actinopterygii</taxon>
        <taxon>Neopterygii</taxon>
        <taxon>Teleostei</taxon>
        <taxon>Anguilliformes</taxon>
        <taxon>Anguillidae</taxon>
        <taxon>Anguilla</taxon>
    </lineage>
</organism>